<dbReference type="EC" id="3.5.1.88" evidence="6"/>
<proteinExistence type="inferred from homology"/>
<dbReference type="Proteomes" id="UP000094172">
    <property type="component" value="Unassembled WGS sequence"/>
</dbReference>
<accession>A0A1E3VPR9</accession>
<dbReference type="GO" id="GO:0006412">
    <property type="term" value="P:translation"/>
    <property type="evidence" value="ECO:0007669"/>
    <property type="project" value="UniProtKB-UniRule"/>
</dbReference>
<evidence type="ECO:0000313" key="7">
    <source>
        <dbReference type="EMBL" id="ODR95512.1"/>
    </source>
</evidence>
<dbReference type="SUPFAM" id="SSF56420">
    <property type="entry name" value="Peptide deformylase"/>
    <property type="match status" value="1"/>
</dbReference>
<organism evidence="7 8">
    <name type="scientific">Methyloceanibacter stevinii</name>
    <dbReference type="NCBI Taxonomy" id="1774970"/>
    <lineage>
        <taxon>Bacteria</taxon>
        <taxon>Pseudomonadati</taxon>
        <taxon>Pseudomonadota</taxon>
        <taxon>Alphaproteobacteria</taxon>
        <taxon>Hyphomicrobiales</taxon>
        <taxon>Hyphomicrobiaceae</taxon>
        <taxon>Methyloceanibacter</taxon>
    </lineage>
</organism>
<evidence type="ECO:0000256" key="4">
    <source>
        <dbReference type="ARBA" id="ARBA00022917"/>
    </source>
</evidence>
<dbReference type="NCBIfam" id="NF001159">
    <property type="entry name" value="PRK00150.1-3"/>
    <property type="match status" value="1"/>
</dbReference>
<feature type="binding site" evidence="6">
    <location>
        <position position="141"/>
    </location>
    <ligand>
        <name>Fe cation</name>
        <dbReference type="ChEBI" id="CHEBI:24875"/>
    </ligand>
</feature>
<dbReference type="GO" id="GO:0042586">
    <property type="term" value="F:peptide deformylase activity"/>
    <property type="evidence" value="ECO:0007669"/>
    <property type="project" value="UniProtKB-UniRule"/>
</dbReference>
<protein>
    <recommendedName>
        <fullName evidence="6">Peptide deformylase</fullName>
        <shortName evidence="6">PDF</shortName>
        <ecNumber evidence="6">3.5.1.88</ecNumber>
    </recommendedName>
    <alternativeName>
        <fullName evidence="6">Polypeptide deformylase</fullName>
    </alternativeName>
</protein>
<evidence type="ECO:0000256" key="1">
    <source>
        <dbReference type="ARBA" id="ARBA00010759"/>
    </source>
</evidence>
<keyword evidence="2 6" id="KW-0479">Metal-binding</keyword>
<dbReference type="PANTHER" id="PTHR10458:SF22">
    <property type="entry name" value="PEPTIDE DEFORMYLASE"/>
    <property type="match status" value="1"/>
</dbReference>
<dbReference type="EMBL" id="LPWE01000010">
    <property type="protein sequence ID" value="ODR95512.1"/>
    <property type="molecule type" value="Genomic_DNA"/>
</dbReference>
<feature type="active site" evidence="6">
    <location>
        <position position="138"/>
    </location>
</feature>
<reference evidence="7 8" key="1">
    <citation type="journal article" date="2016" name="Environ. Microbiol.">
        <title>New Methyloceanibacter diversity from North Sea sediments includes methanotroph containing solely the soluble methane monooxygenase.</title>
        <authorList>
            <person name="Vekeman B."/>
            <person name="Kerckhof F.M."/>
            <person name="Cremers G."/>
            <person name="de Vos P."/>
            <person name="Vandamme P."/>
            <person name="Boon N."/>
            <person name="Op den Camp H.J."/>
            <person name="Heylen K."/>
        </authorList>
    </citation>
    <scope>NUCLEOTIDE SEQUENCE [LARGE SCALE GENOMIC DNA]</scope>
    <source>
        <strain evidence="7 8">R-67176</strain>
    </source>
</reference>
<dbReference type="CDD" id="cd00487">
    <property type="entry name" value="Pep_deformylase"/>
    <property type="match status" value="1"/>
</dbReference>
<comment type="similarity">
    <text evidence="1 6">Belongs to the polypeptide deformylase family.</text>
</comment>
<gene>
    <name evidence="6" type="primary">def</name>
    <name evidence="7" type="ORF">AUC70_00840</name>
</gene>
<evidence type="ECO:0000256" key="2">
    <source>
        <dbReference type="ARBA" id="ARBA00022723"/>
    </source>
</evidence>
<dbReference type="PRINTS" id="PR01576">
    <property type="entry name" value="PDEFORMYLASE"/>
</dbReference>
<comment type="caution">
    <text evidence="7">The sequence shown here is derived from an EMBL/GenBank/DDBJ whole genome shotgun (WGS) entry which is preliminary data.</text>
</comment>
<evidence type="ECO:0000256" key="6">
    <source>
        <dbReference type="HAMAP-Rule" id="MF_00163"/>
    </source>
</evidence>
<dbReference type="Pfam" id="PF01327">
    <property type="entry name" value="Pep_deformylase"/>
    <property type="match status" value="1"/>
</dbReference>
<comment type="catalytic activity">
    <reaction evidence="6">
        <text>N-terminal N-formyl-L-methionyl-[peptide] + H2O = N-terminal L-methionyl-[peptide] + formate</text>
        <dbReference type="Rhea" id="RHEA:24420"/>
        <dbReference type="Rhea" id="RHEA-COMP:10639"/>
        <dbReference type="Rhea" id="RHEA-COMP:10640"/>
        <dbReference type="ChEBI" id="CHEBI:15377"/>
        <dbReference type="ChEBI" id="CHEBI:15740"/>
        <dbReference type="ChEBI" id="CHEBI:49298"/>
        <dbReference type="ChEBI" id="CHEBI:64731"/>
        <dbReference type="EC" id="3.5.1.88"/>
    </reaction>
</comment>
<feature type="binding site" evidence="6">
    <location>
        <position position="95"/>
    </location>
    <ligand>
        <name>Fe cation</name>
        <dbReference type="ChEBI" id="CHEBI:24875"/>
    </ligand>
</feature>
<keyword evidence="3 6" id="KW-0378">Hydrolase</keyword>
<dbReference type="InterPro" id="IPR023635">
    <property type="entry name" value="Peptide_deformylase"/>
</dbReference>
<evidence type="ECO:0000313" key="8">
    <source>
        <dbReference type="Proteomes" id="UP000094172"/>
    </source>
</evidence>
<dbReference type="GO" id="GO:0046872">
    <property type="term" value="F:metal ion binding"/>
    <property type="evidence" value="ECO:0007669"/>
    <property type="project" value="UniProtKB-KW"/>
</dbReference>
<comment type="function">
    <text evidence="6">Removes the formyl group from the N-terminal Met of newly synthesized proteins. Requires at least a dipeptide for an efficient rate of reaction. N-terminal L-methionine is a prerequisite for activity but the enzyme has broad specificity at other positions.</text>
</comment>
<dbReference type="InterPro" id="IPR036821">
    <property type="entry name" value="Peptide_deformylase_sf"/>
</dbReference>
<name>A0A1E3VPR9_9HYPH</name>
<sequence>MATIHPIVTIPDSVLRQTAEPVERVDDELRTLMDDMLATMYDAPGVGLAAPQIGILRRVIVMDPARDEEEPAPLVMANPVILERSDEMSVHEEGCLSIPDVTAEVERPAIARVSFLDREGKSQEAELEGFLATIVQHEVDHLNGVLFIDYLSRLKRDMIVRKFTKQKRATAV</sequence>
<dbReference type="RefSeq" id="WP_069443727.1">
    <property type="nucleotide sequence ID" value="NZ_LPWE01000010.1"/>
</dbReference>
<feature type="binding site" evidence="6">
    <location>
        <position position="137"/>
    </location>
    <ligand>
        <name>Fe cation</name>
        <dbReference type="ChEBI" id="CHEBI:24875"/>
    </ligand>
</feature>
<dbReference type="STRING" id="1774970.AUC70_00840"/>
<dbReference type="PANTHER" id="PTHR10458">
    <property type="entry name" value="PEPTIDE DEFORMYLASE"/>
    <property type="match status" value="1"/>
</dbReference>
<dbReference type="PIRSF" id="PIRSF004749">
    <property type="entry name" value="Pep_def"/>
    <property type="match status" value="1"/>
</dbReference>
<keyword evidence="4 6" id="KW-0648">Protein biosynthesis</keyword>
<dbReference type="NCBIfam" id="TIGR00079">
    <property type="entry name" value="pept_deformyl"/>
    <property type="match status" value="1"/>
</dbReference>
<keyword evidence="5 6" id="KW-0408">Iron</keyword>
<dbReference type="Gene3D" id="3.90.45.10">
    <property type="entry name" value="Peptide deformylase"/>
    <property type="match status" value="1"/>
</dbReference>
<evidence type="ECO:0000256" key="3">
    <source>
        <dbReference type="ARBA" id="ARBA00022801"/>
    </source>
</evidence>
<keyword evidence="8" id="KW-1185">Reference proteome</keyword>
<evidence type="ECO:0000256" key="5">
    <source>
        <dbReference type="ARBA" id="ARBA00023004"/>
    </source>
</evidence>
<comment type="cofactor">
    <cofactor evidence="6">
        <name>Fe(2+)</name>
        <dbReference type="ChEBI" id="CHEBI:29033"/>
    </cofactor>
    <text evidence="6">Binds 1 Fe(2+) ion.</text>
</comment>
<dbReference type="HAMAP" id="MF_00163">
    <property type="entry name" value="Pep_deformylase"/>
    <property type="match status" value="1"/>
</dbReference>
<dbReference type="AlphaFoldDB" id="A0A1E3VPR9"/>
<dbReference type="FunFam" id="3.90.45.10:FF:000005">
    <property type="entry name" value="Peptide deformylase"/>
    <property type="match status" value="1"/>
</dbReference>